<dbReference type="SUPFAM" id="SSF47616">
    <property type="entry name" value="GST C-terminal domain-like"/>
    <property type="match status" value="1"/>
</dbReference>
<dbReference type="SFLD" id="SFLDG01152">
    <property type="entry name" value="Main.3:_Omega-_and_Tau-like"/>
    <property type="match status" value="1"/>
</dbReference>
<feature type="domain" description="GST N-terminal" evidence="5">
    <location>
        <begin position="8"/>
        <end position="92"/>
    </location>
</feature>
<dbReference type="InterPro" id="IPR036249">
    <property type="entry name" value="Thioredoxin-like_sf"/>
</dbReference>
<accession>A0A173GPK1</accession>
<reference evidence="7" key="1">
    <citation type="journal article" date="2016" name="Plant Physiol. Biochem.">
        <title>Transcriptome-wide identification and expression analysis of glutathione S-transferase genes involved in flavonoids accumulation in Dracaena cambodiana.</title>
        <authorList>
            <person name="Zhu J.H."/>
            <person name="Li H.L."/>
            <person name="Guo D."/>
            <person name="Wang Y."/>
            <person name="Dai H.F."/>
            <person name="Mei W.L."/>
            <person name="Peng S.Q."/>
        </authorList>
    </citation>
    <scope>NUCLEOTIDE SEQUENCE</scope>
</reference>
<evidence type="ECO:0000256" key="4">
    <source>
        <dbReference type="ARBA" id="ARBA00047960"/>
    </source>
</evidence>
<dbReference type="FunFam" id="1.20.1050.10:FF:000016">
    <property type="entry name" value="Glutathione S-transferase U9"/>
    <property type="match status" value="1"/>
</dbReference>
<evidence type="ECO:0000256" key="2">
    <source>
        <dbReference type="ARBA" id="ARBA00022679"/>
    </source>
</evidence>
<dbReference type="InterPro" id="IPR004045">
    <property type="entry name" value="Glutathione_S-Trfase_N"/>
</dbReference>
<dbReference type="InterPro" id="IPR004046">
    <property type="entry name" value="GST_C"/>
</dbReference>
<dbReference type="CDD" id="cd03058">
    <property type="entry name" value="GST_N_Tau"/>
    <property type="match status" value="1"/>
</dbReference>
<dbReference type="InterPro" id="IPR010987">
    <property type="entry name" value="Glutathione-S-Trfase_C-like"/>
</dbReference>
<dbReference type="PROSITE" id="PS50404">
    <property type="entry name" value="GST_NTER"/>
    <property type="match status" value="1"/>
</dbReference>
<dbReference type="EC" id="2.5.1.18" evidence="1"/>
<dbReference type="SFLD" id="SFLDG00358">
    <property type="entry name" value="Main_(cytGST)"/>
    <property type="match status" value="1"/>
</dbReference>
<evidence type="ECO:0000259" key="5">
    <source>
        <dbReference type="PROSITE" id="PS50404"/>
    </source>
</evidence>
<dbReference type="GO" id="GO:0004364">
    <property type="term" value="F:glutathione transferase activity"/>
    <property type="evidence" value="ECO:0007669"/>
    <property type="project" value="UniProtKB-EC"/>
</dbReference>
<dbReference type="Pfam" id="PF00043">
    <property type="entry name" value="GST_C"/>
    <property type="match status" value="1"/>
</dbReference>
<dbReference type="SFLD" id="SFLDS00019">
    <property type="entry name" value="Glutathione_Transferase_(cytos"/>
    <property type="match status" value="1"/>
</dbReference>
<comment type="catalytic activity">
    <reaction evidence="4">
        <text>RX + glutathione = an S-substituted glutathione + a halide anion + H(+)</text>
        <dbReference type="Rhea" id="RHEA:16437"/>
        <dbReference type="ChEBI" id="CHEBI:15378"/>
        <dbReference type="ChEBI" id="CHEBI:16042"/>
        <dbReference type="ChEBI" id="CHEBI:17792"/>
        <dbReference type="ChEBI" id="CHEBI:57925"/>
        <dbReference type="ChEBI" id="CHEBI:90779"/>
        <dbReference type="EC" id="2.5.1.18"/>
    </reaction>
</comment>
<name>A0A173GPK1_9ASPA</name>
<dbReference type="Pfam" id="PF02798">
    <property type="entry name" value="GST_N"/>
    <property type="match status" value="1"/>
</dbReference>
<feature type="domain" description="GST C-terminal" evidence="6">
    <location>
        <begin position="99"/>
        <end position="238"/>
    </location>
</feature>
<evidence type="ECO:0000256" key="1">
    <source>
        <dbReference type="ARBA" id="ARBA00012452"/>
    </source>
</evidence>
<comment type="similarity">
    <text evidence="3">Belongs to the GST superfamily. Tau family.</text>
</comment>
<dbReference type="GO" id="GO:0006749">
    <property type="term" value="P:glutathione metabolic process"/>
    <property type="evidence" value="ECO:0007669"/>
    <property type="project" value="InterPro"/>
</dbReference>
<sequence length="240" mass="26501">MAVSEAREDVKLLGHWVSPFVTKVAIALNLKGVRYQLLEEEIRSKGGLVKSELLLKSNPVYKKIPVLIHNGKPICESMIIVQYIDEVWASRGTSIVPSDPHERAVAQFWSVYADEWVIKLFVMLRATTEEAKAKAAEEAIAGLQVLEEAFMECSKGKSFFGVDSIGYVDIALGCSLGWIGAAEELCGVRVLDEAKTPQLVGWAERFLSDDAVMRVIPEVGKFVEFGKMMRAGRNVEPAAN</sequence>
<dbReference type="InterPro" id="IPR045074">
    <property type="entry name" value="GST_C_Tau"/>
</dbReference>
<evidence type="ECO:0000256" key="3">
    <source>
        <dbReference type="ARBA" id="ARBA00025743"/>
    </source>
</evidence>
<protein>
    <recommendedName>
        <fullName evidence="1">glutathione transferase</fullName>
        <ecNumber evidence="1">2.5.1.18</ecNumber>
    </recommendedName>
</protein>
<dbReference type="GO" id="GO:0009407">
    <property type="term" value="P:toxin catabolic process"/>
    <property type="evidence" value="ECO:0007669"/>
    <property type="project" value="UniProtKB-ARBA"/>
</dbReference>
<dbReference type="InterPro" id="IPR040079">
    <property type="entry name" value="Glutathione_S-Trfase"/>
</dbReference>
<gene>
    <name evidence="7" type="primary">GSTU6</name>
</gene>
<dbReference type="PANTHER" id="PTHR11260">
    <property type="entry name" value="GLUTATHIONE S-TRANSFERASE, GST, SUPERFAMILY, GST DOMAIN CONTAINING"/>
    <property type="match status" value="1"/>
</dbReference>
<reference evidence="7" key="2">
    <citation type="submission" date="2016-01" db="EMBL/GenBank/DDBJ databases">
        <authorList>
            <person name="Oliw E.H."/>
        </authorList>
    </citation>
    <scope>NUCLEOTIDE SEQUENCE</scope>
</reference>
<dbReference type="PROSITE" id="PS50405">
    <property type="entry name" value="GST_CTER"/>
    <property type="match status" value="1"/>
</dbReference>
<dbReference type="SUPFAM" id="SSF52833">
    <property type="entry name" value="Thioredoxin-like"/>
    <property type="match status" value="1"/>
</dbReference>
<dbReference type="GO" id="GO:0005737">
    <property type="term" value="C:cytoplasm"/>
    <property type="evidence" value="ECO:0007669"/>
    <property type="project" value="TreeGrafter"/>
</dbReference>
<dbReference type="PANTHER" id="PTHR11260:SF773">
    <property type="entry name" value="GLUTATHIONE S-TRANSFERASE U26"/>
    <property type="match status" value="1"/>
</dbReference>
<dbReference type="FunFam" id="3.40.30.10:FF:000044">
    <property type="entry name" value="Glutathione S-transferase GSTU6"/>
    <property type="match status" value="1"/>
</dbReference>
<proteinExistence type="evidence at transcript level"/>
<evidence type="ECO:0000313" key="7">
    <source>
        <dbReference type="EMBL" id="ANH58206.1"/>
    </source>
</evidence>
<organism evidence="7">
    <name type="scientific">Dracaena cambodiana</name>
    <dbReference type="NCBI Taxonomy" id="580341"/>
    <lineage>
        <taxon>Eukaryota</taxon>
        <taxon>Viridiplantae</taxon>
        <taxon>Streptophyta</taxon>
        <taxon>Embryophyta</taxon>
        <taxon>Tracheophyta</taxon>
        <taxon>Spermatophyta</taxon>
        <taxon>Magnoliopsida</taxon>
        <taxon>Liliopsida</taxon>
        <taxon>Asparagales</taxon>
        <taxon>Asparagaceae</taxon>
        <taxon>Nolinoideae</taxon>
        <taxon>Dracaena</taxon>
    </lineage>
</organism>
<dbReference type="Gene3D" id="1.20.1050.10">
    <property type="match status" value="1"/>
</dbReference>
<keyword evidence="2 7" id="KW-0808">Transferase</keyword>
<dbReference type="EMBL" id="KU565014">
    <property type="protein sequence ID" value="ANH58206.1"/>
    <property type="molecule type" value="mRNA"/>
</dbReference>
<dbReference type="Gene3D" id="3.40.30.10">
    <property type="entry name" value="Glutaredoxin"/>
    <property type="match status" value="1"/>
</dbReference>
<dbReference type="InterPro" id="IPR036282">
    <property type="entry name" value="Glutathione-S-Trfase_C_sf"/>
</dbReference>
<dbReference type="InterPro" id="IPR045073">
    <property type="entry name" value="Omega/Tau-like"/>
</dbReference>
<evidence type="ECO:0000259" key="6">
    <source>
        <dbReference type="PROSITE" id="PS50405"/>
    </source>
</evidence>
<dbReference type="AlphaFoldDB" id="A0A173GPK1"/>
<dbReference type="CDD" id="cd03185">
    <property type="entry name" value="GST_C_Tau"/>
    <property type="match status" value="1"/>
</dbReference>